<keyword evidence="5 9" id="KW-0406">Ion transport</keyword>
<evidence type="ECO:0000256" key="7">
    <source>
        <dbReference type="ARBA" id="ARBA00023214"/>
    </source>
</evidence>
<evidence type="ECO:0000256" key="8">
    <source>
        <dbReference type="PROSITE-ProRule" id="PRU00703"/>
    </source>
</evidence>
<feature type="transmembrane region" description="Helical" evidence="9">
    <location>
        <begin position="237"/>
        <end position="261"/>
    </location>
</feature>
<dbReference type="GO" id="GO:0006879">
    <property type="term" value="P:intracellular iron ion homeostasis"/>
    <property type="evidence" value="ECO:0007669"/>
    <property type="project" value="TreeGrafter"/>
</dbReference>
<comment type="caution">
    <text evidence="11">The sequence shown here is derived from an EMBL/GenBank/DDBJ whole genome shotgun (WGS) entry which is preliminary data.</text>
</comment>
<dbReference type="InterPro" id="IPR014743">
    <property type="entry name" value="Cl-channel_core"/>
</dbReference>
<dbReference type="InterPro" id="IPR001807">
    <property type="entry name" value="ClC"/>
</dbReference>
<dbReference type="GO" id="GO:0005769">
    <property type="term" value="C:early endosome"/>
    <property type="evidence" value="ECO:0007669"/>
    <property type="project" value="TreeGrafter"/>
</dbReference>
<evidence type="ECO:0000256" key="5">
    <source>
        <dbReference type="ARBA" id="ARBA00023065"/>
    </source>
</evidence>
<organism evidence="11 12">
    <name type="scientific">Coemansia javaensis</name>
    <dbReference type="NCBI Taxonomy" id="2761396"/>
    <lineage>
        <taxon>Eukaryota</taxon>
        <taxon>Fungi</taxon>
        <taxon>Fungi incertae sedis</taxon>
        <taxon>Zoopagomycota</taxon>
        <taxon>Kickxellomycotina</taxon>
        <taxon>Kickxellomycetes</taxon>
        <taxon>Kickxellales</taxon>
        <taxon>Kickxellaceae</taxon>
        <taxon>Coemansia</taxon>
    </lineage>
</organism>
<dbReference type="CDD" id="cd03684">
    <property type="entry name" value="ClC_3_like"/>
    <property type="match status" value="1"/>
</dbReference>
<feature type="domain" description="CBS" evidence="10">
    <location>
        <begin position="573"/>
        <end position="638"/>
    </location>
</feature>
<keyword evidence="2 9" id="KW-0813">Transport</keyword>
<dbReference type="PROSITE" id="PS51371">
    <property type="entry name" value="CBS"/>
    <property type="match status" value="2"/>
</dbReference>
<comment type="similarity">
    <text evidence="9">Belongs to the chloride channel (TC 2.A.49) family.</text>
</comment>
<dbReference type="PANTHER" id="PTHR45711:SF9">
    <property type="entry name" value="ANION_PROTON EXCHANGE TRANSPORTER GEF1"/>
    <property type="match status" value="1"/>
</dbReference>
<dbReference type="GO" id="GO:0005886">
    <property type="term" value="C:plasma membrane"/>
    <property type="evidence" value="ECO:0007669"/>
    <property type="project" value="TreeGrafter"/>
</dbReference>
<reference evidence="11" key="1">
    <citation type="submission" date="2022-07" db="EMBL/GenBank/DDBJ databases">
        <title>Phylogenomic reconstructions and comparative analyses of Kickxellomycotina fungi.</title>
        <authorList>
            <person name="Reynolds N.K."/>
            <person name="Stajich J.E."/>
            <person name="Barry K."/>
            <person name="Grigoriev I.V."/>
            <person name="Crous P."/>
            <person name="Smith M.E."/>
        </authorList>
    </citation>
    <scope>NUCLEOTIDE SEQUENCE</scope>
    <source>
        <strain evidence="11">NBRC 105414</strain>
    </source>
</reference>
<dbReference type="CDD" id="cd04591">
    <property type="entry name" value="CBS_pair_voltage-gated_CLC_euk_bac"/>
    <property type="match status" value="1"/>
</dbReference>
<keyword evidence="3 9" id="KW-0812">Transmembrane</keyword>
<evidence type="ECO:0000256" key="4">
    <source>
        <dbReference type="ARBA" id="ARBA00022989"/>
    </source>
</evidence>
<dbReference type="OrthoDB" id="44789at2759"/>
<feature type="domain" description="CBS" evidence="10">
    <location>
        <begin position="674"/>
        <end position="733"/>
    </location>
</feature>
<keyword evidence="4 9" id="KW-1133">Transmembrane helix</keyword>
<dbReference type="GO" id="GO:0005794">
    <property type="term" value="C:Golgi apparatus"/>
    <property type="evidence" value="ECO:0007669"/>
    <property type="project" value="TreeGrafter"/>
</dbReference>
<evidence type="ECO:0000313" key="12">
    <source>
        <dbReference type="Proteomes" id="UP001140217"/>
    </source>
</evidence>
<feature type="transmembrane region" description="Helical" evidence="9">
    <location>
        <begin position="506"/>
        <end position="524"/>
    </location>
</feature>
<accession>A0A9W8LJD7</accession>
<dbReference type="AlphaFoldDB" id="A0A9W8LJD7"/>
<dbReference type="GO" id="GO:0005247">
    <property type="term" value="F:voltage-gated chloride channel activity"/>
    <property type="evidence" value="ECO:0007669"/>
    <property type="project" value="TreeGrafter"/>
</dbReference>
<feature type="transmembrane region" description="Helical" evidence="9">
    <location>
        <begin position="175"/>
        <end position="197"/>
    </location>
</feature>
<dbReference type="GO" id="GO:0006878">
    <property type="term" value="P:intracellular copper ion homeostasis"/>
    <property type="evidence" value="ECO:0007669"/>
    <property type="project" value="TreeGrafter"/>
</dbReference>
<feature type="transmembrane region" description="Helical" evidence="9">
    <location>
        <begin position="477"/>
        <end position="499"/>
    </location>
</feature>
<dbReference type="FunFam" id="1.10.3080.10:FF:000011">
    <property type="entry name" value="Chloride channel protein"/>
    <property type="match status" value="1"/>
</dbReference>
<protein>
    <recommendedName>
        <fullName evidence="9">Chloride channel protein</fullName>
    </recommendedName>
</protein>
<evidence type="ECO:0000313" key="11">
    <source>
        <dbReference type="EMBL" id="KAJ2781593.1"/>
    </source>
</evidence>
<keyword evidence="6 9" id="KW-0472">Membrane</keyword>
<feature type="transmembrane region" description="Helical" evidence="9">
    <location>
        <begin position="273"/>
        <end position="294"/>
    </location>
</feature>
<feature type="transmembrane region" description="Helical" evidence="9">
    <location>
        <begin position="314"/>
        <end position="334"/>
    </location>
</feature>
<keyword evidence="7 9" id="KW-0868">Chloride</keyword>
<evidence type="ECO:0000256" key="1">
    <source>
        <dbReference type="ARBA" id="ARBA00004141"/>
    </source>
</evidence>
<proteinExistence type="inferred from homology"/>
<dbReference type="Gene3D" id="1.10.3080.10">
    <property type="entry name" value="Clc chloride channel"/>
    <property type="match status" value="1"/>
</dbReference>
<feature type="transmembrane region" description="Helical" evidence="9">
    <location>
        <begin position="403"/>
        <end position="423"/>
    </location>
</feature>
<dbReference type="GO" id="GO:0000324">
    <property type="term" value="C:fungal-type vacuole"/>
    <property type="evidence" value="ECO:0007669"/>
    <property type="project" value="TreeGrafter"/>
</dbReference>
<dbReference type="InterPro" id="IPR046342">
    <property type="entry name" value="CBS_dom_sf"/>
</dbReference>
<dbReference type="SMART" id="SM00116">
    <property type="entry name" value="CBS"/>
    <property type="match status" value="2"/>
</dbReference>
<dbReference type="Proteomes" id="UP001140217">
    <property type="component" value="Unassembled WGS sequence"/>
</dbReference>
<dbReference type="EMBL" id="JANBUL010000099">
    <property type="protein sequence ID" value="KAJ2781593.1"/>
    <property type="molecule type" value="Genomic_DNA"/>
</dbReference>
<gene>
    <name evidence="11" type="primary">GEF1</name>
    <name evidence="11" type="ORF">H4R18_002777</name>
</gene>
<feature type="transmembrane region" description="Helical" evidence="9">
    <location>
        <begin position="132"/>
        <end position="154"/>
    </location>
</feature>
<name>A0A9W8LJD7_9FUNG</name>
<sequence length="813" mass="86769">MSTARFDEFHTVDWVDDGARERRWRRAQEGAWSAWRRAGDAAVSWLVVLLVGALIGANTALISIATEWLSDAKLGLCRGAWWLNAKFCCWEHAEPLPPAGAMAGALAAAAGAESCPDWVPWDRLLLGADAAVVRWAAFVATGTAMATACALLVREYAPLAAGSGLPEIKAILGGFVIRGFMGAWTLLMKSVGLAMAVGSGLSVGKEGPAVHMGCCIGNVVSRNVAKYRRSAARQREIVSAAAAAGVAVAFGAPIGGVLFSLEDLCSRFPRRTMWRSFFCALIATVSLQAMNPFWTGKLVMFQASYDRDWHAFELVFFALVGVFGGVYGGLCIRANTRVAAFRKRHLAPHAVLEAAALALGTTAVTYANPYTREDMGEMLGYLLQECTDRGWLDMCLPENAWRVVWGLLAATALRIAGTVLAYGCRVPCGIFVPSMAIGASFGRMLGTLLQAVHRAHPKWPLFAQCAPDTVCITPATYAFLGAAAAMSGVTKVTVSVVVIMYELTGALNFIVPTMIVVMIARVIGDMIVEGGISEQMILLNGLPFMDELDDDDDGAMLWGEGRSLLGLPVAALMRPCDDDICVLPAAGGLSVARLARLVHRGPPVRGYPVVDNEQDMRLVGYVHRDAVLRALAAHRLYSLDDADADGGGDSARRTAVFGPHQGQLPGSVDLSELVNATPITVRPHTSAETTIEIFRKLGPRTILVTSEDDGQLVGLLTRKDVLPLPAPAGSVELRASYNPRVIRATINELESIAQQQRQLVNRLRSARNSLGGMSGSAITNARQAISSVSNAQSSVAGSTSNIANALRNLLRSL</sequence>
<evidence type="ECO:0000256" key="3">
    <source>
        <dbReference type="ARBA" id="ARBA00022692"/>
    </source>
</evidence>
<dbReference type="SUPFAM" id="SSF81340">
    <property type="entry name" value="Clc chloride channel"/>
    <property type="match status" value="1"/>
</dbReference>
<dbReference type="GO" id="GO:0005783">
    <property type="term" value="C:endoplasmic reticulum"/>
    <property type="evidence" value="ECO:0007669"/>
    <property type="project" value="TreeGrafter"/>
</dbReference>
<dbReference type="Pfam" id="PF00571">
    <property type="entry name" value="CBS"/>
    <property type="match status" value="2"/>
</dbReference>
<dbReference type="Pfam" id="PF00654">
    <property type="entry name" value="Voltage_CLC"/>
    <property type="match status" value="1"/>
</dbReference>
<comment type="subcellular location">
    <subcellularLocation>
        <location evidence="1 9">Membrane</location>
        <topology evidence="1 9">Multi-pass membrane protein</topology>
    </subcellularLocation>
</comment>
<evidence type="ECO:0000256" key="9">
    <source>
        <dbReference type="RuleBase" id="RU361221"/>
    </source>
</evidence>
<feature type="transmembrane region" description="Helical" evidence="9">
    <location>
        <begin position="430"/>
        <end position="452"/>
    </location>
</feature>
<feature type="transmembrane region" description="Helical" evidence="9">
    <location>
        <begin position="42"/>
        <end position="65"/>
    </location>
</feature>
<dbReference type="PANTHER" id="PTHR45711">
    <property type="entry name" value="CHLORIDE CHANNEL PROTEIN"/>
    <property type="match status" value="1"/>
</dbReference>
<keyword evidence="12" id="KW-1185">Reference proteome</keyword>
<dbReference type="PRINTS" id="PR00762">
    <property type="entry name" value="CLCHANNEL"/>
</dbReference>
<evidence type="ECO:0000259" key="10">
    <source>
        <dbReference type="PROSITE" id="PS51371"/>
    </source>
</evidence>
<keyword evidence="8" id="KW-0129">CBS domain</keyword>
<dbReference type="InterPro" id="IPR000644">
    <property type="entry name" value="CBS_dom"/>
</dbReference>
<dbReference type="SUPFAM" id="SSF54631">
    <property type="entry name" value="CBS-domain pair"/>
    <property type="match status" value="1"/>
</dbReference>
<dbReference type="Gene3D" id="3.10.580.10">
    <property type="entry name" value="CBS-domain"/>
    <property type="match status" value="1"/>
</dbReference>
<feature type="transmembrane region" description="Helical" evidence="9">
    <location>
        <begin position="346"/>
        <end position="367"/>
    </location>
</feature>
<evidence type="ECO:0000256" key="6">
    <source>
        <dbReference type="ARBA" id="ARBA00023136"/>
    </source>
</evidence>
<evidence type="ECO:0000256" key="2">
    <source>
        <dbReference type="ARBA" id="ARBA00022448"/>
    </source>
</evidence>